<organism evidence="1 2">
    <name type="scientific">Scutellospora calospora</name>
    <dbReference type="NCBI Taxonomy" id="85575"/>
    <lineage>
        <taxon>Eukaryota</taxon>
        <taxon>Fungi</taxon>
        <taxon>Fungi incertae sedis</taxon>
        <taxon>Mucoromycota</taxon>
        <taxon>Glomeromycotina</taxon>
        <taxon>Glomeromycetes</taxon>
        <taxon>Diversisporales</taxon>
        <taxon>Gigasporaceae</taxon>
        <taxon>Scutellospora</taxon>
    </lineage>
</organism>
<protein>
    <submittedName>
        <fullName evidence="1">5977_t:CDS:1</fullName>
    </submittedName>
</protein>
<evidence type="ECO:0000313" key="2">
    <source>
        <dbReference type="Proteomes" id="UP000789860"/>
    </source>
</evidence>
<sequence length="175" mass="19937">REYRKFIATNESLDAYCLKNSSSLLAHTTNRESQAQALRSLSKLMLTRLLPSNEIQSHILMTFLSELWAIQVFEAILETICDPDWLNCAIVDYLTDNYPDEPHDATFFQQLATSIDEEVAVLSDKFKRPSDDYQTSMSNSQPLTISTTLSPTNMSLDSNSETFEERKNSVENLPE</sequence>
<keyword evidence="2" id="KW-1185">Reference proteome</keyword>
<proteinExistence type="predicted"/>
<feature type="non-terminal residue" evidence="1">
    <location>
        <position position="175"/>
    </location>
</feature>
<feature type="non-terminal residue" evidence="1">
    <location>
        <position position="1"/>
    </location>
</feature>
<accession>A0ACA9PJ60</accession>
<evidence type="ECO:0000313" key="1">
    <source>
        <dbReference type="EMBL" id="CAG8708929.1"/>
    </source>
</evidence>
<reference evidence="1" key="1">
    <citation type="submission" date="2021-06" db="EMBL/GenBank/DDBJ databases">
        <authorList>
            <person name="Kallberg Y."/>
            <person name="Tangrot J."/>
            <person name="Rosling A."/>
        </authorList>
    </citation>
    <scope>NUCLEOTIDE SEQUENCE</scope>
    <source>
        <strain evidence="1">AU212A</strain>
    </source>
</reference>
<dbReference type="EMBL" id="CAJVPM010042393">
    <property type="protein sequence ID" value="CAG8708929.1"/>
    <property type="molecule type" value="Genomic_DNA"/>
</dbReference>
<gene>
    <name evidence="1" type="ORF">SCALOS_LOCUS10793</name>
</gene>
<comment type="caution">
    <text evidence="1">The sequence shown here is derived from an EMBL/GenBank/DDBJ whole genome shotgun (WGS) entry which is preliminary data.</text>
</comment>
<dbReference type="Proteomes" id="UP000789860">
    <property type="component" value="Unassembled WGS sequence"/>
</dbReference>
<name>A0ACA9PJ60_9GLOM</name>